<name>A0AAD4MZW3_9BILA</name>
<evidence type="ECO:0000259" key="1">
    <source>
        <dbReference type="PROSITE" id="PS50181"/>
    </source>
</evidence>
<dbReference type="EMBL" id="JAKKPZ010000029">
    <property type="protein sequence ID" value="KAI1709722.1"/>
    <property type="molecule type" value="Genomic_DNA"/>
</dbReference>
<dbReference type="InterPro" id="IPR001810">
    <property type="entry name" value="F-box_dom"/>
</dbReference>
<organism evidence="2 3">
    <name type="scientific">Ditylenchus destructor</name>
    <dbReference type="NCBI Taxonomy" id="166010"/>
    <lineage>
        <taxon>Eukaryota</taxon>
        <taxon>Metazoa</taxon>
        <taxon>Ecdysozoa</taxon>
        <taxon>Nematoda</taxon>
        <taxon>Chromadorea</taxon>
        <taxon>Rhabditida</taxon>
        <taxon>Tylenchina</taxon>
        <taxon>Tylenchomorpha</taxon>
        <taxon>Sphaerularioidea</taxon>
        <taxon>Anguinidae</taxon>
        <taxon>Anguininae</taxon>
        <taxon>Ditylenchus</taxon>
    </lineage>
</organism>
<dbReference type="AlphaFoldDB" id="A0AAD4MZW3"/>
<dbReference type="Pfam" id="PF00646">
    <property type="entry name" value="F-box"/>
    <property type="match status" value="1"/>
</dbReference>
<evidence type="ECO:0000313" key="2">
    <source>
        <dbReference type="EMBL" id="KAI1709722.1"/>
    </source>
</evidence>
<protein>
    <recommendedName>
        <fullName evidence="1">F-box domain-containing protein</fullName>
    </recommendedName>
</protein>
<dbReference type="SUPFAM" id="SSF81383">
    <property type="entry name" value="F-box domain"/>
    <property type="match status" value="1"/>
</dbReference>
<reference evidence="2" key="1">
    <citation type="submission" date="2022-01" db="EMBL/GenBank/DDBJ databases">
        <title>Genome Sequence Resource for Two Populations of Ditylenchus destructor, the Migratory Endoparasitic Phytonematode.</title>
        <authorList>
            <person name="Zhang H."/>
            <person name="Lin R."/>
            <person name="Xie B."/>
        </authorList>
    </citation>
    <scope>NUCLEOTIDE SEQUENCE</scope>
    <source>
        <strain evidence="2">BazhouSP</strain>
    </source>
</reference>
<sequence>MVLPPEILKDIFSNMDRQNLIRLQICSRILKQLVQTYFPLYPLKKVEWVDVTRTIKRKSNQDLQGEDDNLIYVAAILENDSKFEFESADPVEVIKWILGKIKSSAVVDGMSLSHLPLSPEILALFVEFGPTIRLADVWLYNVWDGEGTSMEMLIQCFSHISKAHLRGDPEPAQTTDSLIRACKEKGVASLRLQSASLMHPCSLVSEDGILNFLFGSSEVDPVTGIRFLEIDGPTITSNFFKRLVESNKRHTFDDMAQLLIYNLECKDGQDTSGYEQFRKMKDSGECYLFREQIPFKVWINRNHKSIEMWRGTGFKESDDDFKLK</sequence>
<gene>
    <name evidence="2" type="ORF">DdX_11114</name>
</gene>
<dbReference type="Proteomes" id="UP001201812">
    <property type="component" value="Unassembled WGS sequence"/>
</dbReference>
<accession>A0AAD4MZW3</accession>
<feature type="domain" description="F-box" evidence="1">
    <location>
        <begin position="1"/>
        <end position="51"/>
    </location>
</feature>
<evidence type="ECO:0000313" key="3">
    <source>
        <dbReference type="Proteomes" id="UP001201812"/>
    </source>
</evidence>
<proteinExistence type="predicted"/>
<dbReference type="CDD" id="cd09917">
    <property type="entry name" value="F-box_SF"/>
    <property type="match status" value="1"/>
</dbReference>
<dbReference type="PROSITE" id="PS50181">
    <property type="entry name" value="FBOX"/>
    <property type="match status" value="1"/>
</dbReference>
<dbReference type="InterPro" id="IPR036047">
    <property type="entry name" value="F-box-like_dom_sf"/>
</dbReference>
<comment type="caution">
    <text evidence="2">The sequence shown here is derived from an EMBL/GenBank/DDBJ whole genome shotgun (WGS) entry which is preliminary data.</text>
</comment>
<keyword evidence="3" id="KW-1185">Reference proteome</keyword>